<sequence>MKTQTFSINQAAHTGAVGLKVANLDKQVDFYTNIIGLEVLTATQEQAVLGNKETGTELLFLRKIATPAIRKRKTGLYHTAFLLPTRKDLGNTLFSLLKKEAAIIGASNHGYSEAIYLEDPEGNGIEIYRDKPRSEWNIQDDGRISGITVEMDVEGVLASRDEQTDKFPAGTVVGHVHLSVSDLLKTEQFYQAVLGLGLKDHFGDQASFFAAGDYHHHIGTNVWTGKNIPAPDDRDLGLDFFTLLVPNQAALTELKKNIEREGVEIMQTTDHSIVLLDPNGLTVKIETEQ</sequence>
<dbReference type="OrthoDB" id="9792626at2"/>
<dbReference type="InterPro" id="IPR029068">
    <property type="entry name" value="Glyas_Bleomycin-R_OHBP_Dase"/>
</dbReference>
<dbReference type="InterPro" id="IPR018146">
    <property type="entry name" value="Glyoxalase_1_CS"/>
</dbReference>
<dbReference type="PROSITE" id="PS51819">
    <property type="entry name" value="VOC"/>
    <property type="match status" value="2"/>
</dbReference>
<accession>A0A242K8Z0</accession>
<dbReference type="PANTHER" id="PTHR43279">
    <property type="entry name" value="CATECHOL-2,3-DIOXYGENASE"/>
    <property type="match status" value="1"/>
</dbReference>
<feature type="domain" description="VOC" evidence="2">
    <location>
        <begin position="10"/>
        <end position="130"/>
    </location>
</feature>
<proteinExistence type="predicted"/>
<dbReference type="EMBL" id="NGMM01000002">
    <property type="protein sequence ID" value="OTP17248.1"/>
    <property type="molecule type" value="Genomic_DNA"/>
</dbReference>
<dbReference type="GO" id="GO:0004462">
    <property type="term" value="F:lactoylglutathione lyase activity"/>
    <property type="evidence" value="ECO:0007669"/>
    <property type="project" value="InterPro"/>
</dbReference>
<dbReference type="Proteomes" id="UP000195141">
    <property type="component" value="Chromosome"/>
</dbReference>
<dbReference type="CDD" id="cd16359">
    <property type="entry name" value="VOC_BsCatE_like_C"/>
    <property type="match status" value="1"/>
</dbReference>
<evidence type="ECO:0000256" key="1">
    <source>
        <dbReference type="ARBA" id="ARBA00022723"/>
    </source>
</evidence>
<organism evidence="3">
    <name type="scientific">Candidatus Enterococcus clewellii</name>
    <dbReference type="NCBI Taxonomy" id="1834193"/>
    <lineage>
        <taxon>Bacteria</taxon>
        <taxon>Bacillati</taxon>
        <taxon>Bacillota</taxon>
        <taxon>Bacilli</taxon>
        <taxon>Lactobacillales</taxon>
        <taxon>Enterococcaceae</taxon>
        <taxon>Enterococcus</taxon>
    </lineage>
</organism>
<reference evidence="3" key="1">
    <citation type="submission" date="2017-05" db="EMBL/GenBank/DDBJ databases">
        <title>The Genome Sequence of Enterococcus sp. 9E7_DIV0242.</title>
        <authorList>
            <consortium name="The Broad Institute Genomics Platform"/>
            <consortium name="The Broad Institute Genomic Center for Infectious Diseases"/>
            <person name="Earl A."/>
            <person name="Manson A."/>
            <person name="Schwartman J."/>
            <person name="Gilmore M."/>
            <person name="Abouelleil A."/>
            <person name="Cao P."/>
            <person name="Chapman S."/>
            <person name="Cusick C."/>
            <person name="Shea T."/>
            <person name="Young S."/>
            <person name="Neafsey D."/>
            <person name="Nusbaum C."/>
            <person name="Birren B."/>
        </authorList>
    </citation>
    <scope>NUCLEOTIDE SEQUENCE [LARGE SCALE GENOMIC DNA]</scope>
    <source>
        <strain evidence="3">9E7_DIV0242</strain>
    </source>
</reference>
<reference evidence="4" key="3">
    <citation type="submission" date="2024-03" db="EMBL/GenBank/DDBJ databases">
        <title>The Genome Sequence of Enterococcus sp. DIV0242b.</title>
        <authorList>
            <consortium name="The Broad Institute Genomics Platform"/>
            <consortium name="The Broad Institute Microbial Omics Core"/>
            <consortium name="The Broad Institute Genomic Center for Infectious Diseases"/>
            <person name="Earl A."/>
            <person name="Manson A."/>
            <person name="Gilmore M."/>
            <person name="Schwartman J."/>
            <person name="Shea T."/>
            <person name="Abouelleil A."/>
            <person name="Cao P."/>
            <person name="Chapman S."/>
            <person name="Cusick C."/>
            <person name="Young S."/>
            <person name="Neafsey D."/>
            <person name="Nusbaum C."/>
            <person name="Birren B."/>
        </authorList>
    </citation>
    <scope>NUCLEOTIDE SEQUENCE</scope>
    <source>
        <strain evidence="4">9E7_DIV0242</strain>
    </source>
</reference>
<dbReference type="InterPro" id="IPR004360">
    <property type="entry name" value="Glyas_Fos-R_dOase_dom"/>
</dbReference>
<reference evidence="4" key="2">
    <citation type="submission" date="2017-05" db="EMBL/GenBank/DDBJ databases">
        <authorList>
            <consortium name="The Broad Institute Genomics Platform"/>
            <consortium name="The Broad Institute Genomic Center for Infectious Diseases"/>
            <person name="Earl A."/>
            <person name="Manson A."/>
            <person name="Schwartman J."/>
            <person name="Gilmore M."/>
            <person name="Abouelleil A."/>
            <person name="Cao P."/>
            <person name="Chapman S."/>
            <person name="Cusick C."/>
            <person name="Shea T."/>
            <person name="Young S."/>
            <person name="Neafsey D."/>
            <person name="Nusbaum C."/>
            <person name="Birren B."/>
        </authorList>
    </citation>
    <scope>NUCLEOTIDE SEQUENCE</scope>
    <source>
        <strain evidence="4">9E7_DIV0242</strain>
    </source>
</reference>
<name>A0A242K8Z0_9ENTE</name>
<dbReference type="EMBL" id="CP147247">
    <property type="protein sequence ID" value="WYJ90855.1"/>
    <property type="molecule type" value="Genomic_DNA"/>
</dbReference>
<evidence type="ECO:0000259" key="2">
    <source>
        <dbReference type="PROSITE" id="PS51819"/>
    </source>
</evidence>
<dbReference type="PROSITE" id="PS00934">
    <property type="entry name" value="GLYOXALASE_I_1"/>
    <property type="match status" value="1"/>
</dbReference>
<dbReference type="GO" id="GO:0046872">
    <property type="term" value="F:metal ion binding"/>
    <property type="evidence" value="ECO:0007669"/>
    <property type="project" value="UniProtKB-KW"/>
</dbReference>
<dbReference type="AlphaFoldDB" id="A0A242K8Z0"/>
<dbReference type="RefSeq" id="WP_086348495.1">
    <property type="nucleotide sequence ID" value="NZ_CP147247.1"/>
</dbReference>
<dbReference type="PANTHER" id="PTHR43279:SF1">
    <property type="entry name" value="CATECHOL-2,3-DIOXYGENASE"/>
    <property type="match status" value="1"/>
</dbReference>
<keyword evidence="1" id="KW-0479">Metal-binding</keyword>
<keyword evidence="5" id="KW-1185">Reference proteome</keyword>
<dbReference type="Gene3D" id="3.10.180.10">
    <property type="entry name" value="2,3-Dihydroxybiphenyl 1,2-Dioxygenase, domain 1"/>
    <property type="match status" value="2"/>
</dbReference>
<protein>
    <submittedName>
        <fullName evidence="4">Catechol 2,3-dioxygenase</fullName>
    </submittedName>
</protein>
<dbReference type="SUPFAM" id="SSF54593">
    <property type="entry name" value="Glyoxalase/Bleomycin resistance protein/Dihydroxybiphenyl dioxygenase"/>
    <property type="match status" value="2"/>
</dbReference>
<gene>
    <name evidence="3" type="ORF">A5888_001386</name>
    <name evidence="4" type="ORF">A5888_002623</name>
</gene>
<evidence type="ECO:0000313" key="3">
    <source>
        <dbReference type="EMBL" id="OTP17248.1"/>
    </source>
</evidence>
<evidence type="ECO:0000313" key="5">
    <source>
        <dbReference type="Proteomes" id="UP000195141"/>
    </source>
</evidence>
<evidence type="ECO:0000313" key="4">
    <source>
        <dbReference type="EMBL" id="WYJ90855.1"/>
    </source>
</evidence>
<feature type="domain" description="VOC" evidence="2">
    <location>
        <begin position="172"/>
        <end position="288"/>
    </location>
</feature>
<dbReference type="InterPro" id="IPR037523">
    <property type="entry name" value="VOC_core"/>
</dbReference>
<dbReference type="Pfam" id="PF00903">
    <property type="entry name" value="Glyoxalase"/>
    <property type="match status" value="2"/>
</dbReference>